<feature type="region of interest" description="Disordered" evidence="1">
    <location>
        <begin position="173"/>
        <end position="219"/>
    </location>
</feature>
<name>A0A1X1SZW6_9MYCO</name>
<gene>
    <name evidence="3" type="ORF">AWC01_16690</name>
    <name evidence="2" type="ORF">MDOR_05930</name>
</gene>
<dbReference type="EMBL" id="LQOS01000049">
    <property type="protein sequence ID" value="ORV37468.1"/>
    <property type="molecule type" value="Genomic_DNA"/>
</dbReference>
<reference evidence="2" key="3">
    <citation type="submission" date="2020-02" db="EMBL/GenBank/DDBJ databases">
        <authorList>
            <person name="Matsumoto Y."/>
            <person name="Motooka D."/>
            <person name="Nakamura S."/>
        </authorList>
    </citation>
    <scope>NUCLEOTIDE SEQUENCE</scope>
    <source>
        <strain evidence="2">JCM 12405</strain>
    </source>
</reference>
<dbReference type="STRING" id="126673.AWC01_16690"/>
<dbReference type="Proteomes" id="UP000467201">
    <property type="component" value="Chromosome"/>
</dbReference>
<evidence type="ECO:0000256" key="1">
    <source>
        <dbReference type="SAM" id="MobiDB-lite"/>
    </source>
</evidence>
<sequence>MALAVASSVPTLSQIEAWDVTHLHEAAEHWTTVADAWLQTFTGVREQLAASGWEGQARDAAVDRADGDLMQMRGAAWRLRDAATVARAGASDLTAAKQRVLSAVDDARAAGFEVREDLTVNAYVRGRPVAQAMALQPQANALTAEIRAAAAGLAELDQQVATKITSATAGVHGFTFPPEAPDHAPYPEEPDVIQAVDFKQSPEDGDRKPTLEGSSSGIR</sequence>
<feature type="compositionally biased region" description="Basic and acidic residues" evidence="1">
    <location>
        <begin position="200"/>
        <end position="210"/>
    </location>
</feature>
<dbReference type="KEGG" id="mdr:MDOR_05930"/>
<keyword evidence="4" id="KW-1185">Reference proteome</keyword>
<evidence type="ECO:0000313" key="3">
    <source>
        <dbReference type="EMBL" id="ORV37468.1"/>
    </source>
</evidence>
<protein>
    <submittedName>
        <fullName evidence="3">Uncharacterized protein</fullName>
    </submittedName>
</protein>
<accession>A0A1X1SZW6</accession>
<reference evidence="3 4" key="1">
    <citation type="submission" date="2016-01" db="EMBL/GenBank/DDBJ databases">
        <title>The new phylogeny of the genus Mycobacterium.</title>
        <authorList>
            <person name="Tarcisio F."/>
            <person name="Conor M."/>
            <person name="Antonella G."/>
            <person name="Elisabetta G."/>
            <person name="Giulia F.S."/>
            <person name="Sara T."/>
            <person name="Anna F."/>
            <person name="Clotilde B."/>
            <person name="Roberto B."/>
            <person name="Veronica D.S."/>
            <person name="Fabio R."/>
            <person name="Monica P."/>
            <person name="Olivier J."/>
            <person name="Enrico T."/>
            <person name="Nicola S."/>
        </authorList>
    </citation>
    <scope>NUCLEOTIDE SEQUENCE [LARGE SCALE GENOMIC DNA]</scope>
    <source>
        <strain evidence="3 4">DSM 44339</strain>
    </source>
</reference>
<evidence type="ECO:0000313" key="4">
    <source>
        <dbReference type="Proteomes" id="UP000193564"/>
    </source>
</evidence>
<dbReference type="AlphaFoldDB" id="A0A1X1SZW6"/>
<dbReference type="EMBL" id="AP022605">
    <property type="protein sequence ID" value="BBZ06424.1"/>
    <property type="molecule type" value="Genomic_DNA"/>
</dbReference>
<evidence type="ECO:0000313" key="5">
    <source>
        <dbReference type="Proteomes" id="UP000467201"/>
    </source>
</evidence>
<reference evidence="2 5" key="2">
    <citation type="journal article" date="2019" name="Emerg. Microbes Infect.">
        <title>Comprehensive subspecies identification of 175 nontuberculous mycobacteria species based on 7547 genomic profiles.</title>
        <authorList>
            <person name="Matsumoto Y."/>
            <person name="Kinjo T."/>
            <person name="Motooka D."/>
            <person name="Nabeya D."/>
            <person name="Jung N."/>
            <person name="Uechi K."/>
            <person name="Horii T."/>
            <person name="Iida T."/>
            <person name="Fujita J."/>
            <person name="Nakamura S."/>
        </authorList>
    </citation>
    <scope>NUCLEOTIDE SEQUENCE [LARGE SCALE GENOMIC DNA]</scope>
    <source>
        <strain evidence="2 5">JCM 12405</strain>
    </source>
</reference>
<evidence type="ECO:0000313" key="2">
    <source>
        <dbReference type="EMBL" id="BBZ06424.1"/>
    </source>
</evidence>
<proteinExistence type="predicted"/>
<organism evidence="3 4">
    <name type="scientific">Mycolicibacterium doricum</name>
    <dbReference type="NCBI Taxonomy" id="126673"/>
    <lineage>
        <taxon>Bacteria</taxon>
        <taxon>Bacillati</taxon>
        <taxon>Actinomycetota</taxon>
        <taxon>Actinomycetes</taxon>
        <taxon>Mycobacteriales</taxon>
        <taxon>Mycobacteriaceae</taxon>
        <taxon>Mycolicibacterium</taxon>
    </lineage>
</organism>
<dbReference type="Proteomes" id="UP000193564">
    <property type="component" value="Unassembled WGS sequence"/>
</dbReference>